<gene>
    <name evidence="1" type="ORF">SAMN05192573_112143</name>
</gene>
<dbReference type="InterPro" id="IPR010287">
    <property type="entry name" value="DUF892_YciF-like"/>
</dbReference>
<dbReference type="Pfam" id="PF05974">
    <property type="entry name" value="DUF892"/>
    <property type="match status" value="1"/>
</dbReference>
<evidence type="ECO:0000313" key="2">
    <source>
        <dbReference type="Proteomes" id="UP000199705"/>
    </source>
</evidence>
<evidence type="ECO:0000313" key="1">
    <source>
        <dbReference type="EMBL" id="SDH76708.1"/>
    </source>
</evidence>
<dbReference type="STRING" id="551996.SAMN05192573_112143"/>
<sequence>METMSTTSSLRQLLYEDVSRMISAEMLLKSSVLGWINKGNSASLKMLMLGYQDLVEKHIRQLGAFRREEQITACIPGNGVMSAFIADVDDRLSACTRPEVRDVCLLSAIQSINHFKISVYGTMAAFAGAVRLEKAGLMFHQAELDEKEIDERLSYLAEHELNRKAMSPAAATE</sequence>
<reference evidence="2" key="1">
    <citation type="submission" date="2016-10" db="EMBL/GenBank/DDBJ databases">
        <authorList>
            <person name="Varghese N."/>
            <person name="Submissions S."/>
        </authorList>
    </citation>
    <scope>NUCLEOTIDE SEQUENCE [LARGE SCALE GENOMIC DNA]</scope>
    <source>
        <strain evidence="2">Gh-67</strain>
    </source>
</reference>
<dbReference type="Proteomes" id="UP000199705">
    <property type="component" value="Unassembled WGS sequence"/>
</dbReference>
<protein>
    <submittedName>
        <fullName evidence="1">Uncharacterized protein</fullName>
    </submittedName>
</protein>
<dbReference type="Gene3D" id="1.20.1260.10">
    <property type="match status" value="1"/>
</dbReference>
<dbReference type="RefSeq" id="WP_091171846.1">
    <property type="nucleotide sequence ID" value="NZ_CP071878.2"/>
</dbReference>
<name>A0A1G8F3N1_9SPHI</name>
<dbReference type="InterPro" id="IPR012347">
    <property type="entry name" value="Ferritin-like"/>
</dbReference>
<proteinExistence type="predicted"/>
<dbReference type="InterPro" id="IPR009078">
    <property type="entry name" value="Ferritin-like_SF"/>
</dbReference>
<accession>A0A1G8F3N1</accession>
<dbReference type="EMBL" id="FNCG01000012">
    <property type="protein sequence ID" value="SDH76708.1"/>
    <property type="molecule type" value="Genomic_DNA"/>
</dbReference>
<organism evidence="1 2">
    <name type="scientific">Mucilaginibacter gossypii</name>
    <dbReference type="NCBI Taxonomy" id="551996"/>
    <lineage>
        <taxon>Bacteria</taxon>
        <taxon>Pseudomonadati</taxon>
        <taxon>Bacteroidota</taxon>
        <taxon>Sphingobacteriia</taxon>
        <taxon>Sphingobacteriales</taxon>
        <taxon>Sphingobacteriaceae</taxon>
        <taxon>Mucilaginibacter</taxon>
    </lineage>
</organism>
<dbReference type="SUPFAM" id="SSF47240">
    <property type="entry name" value="Ferritin-like"/>
    <property type="match status" value="1"/>
</dbReference>
<keyword evidence="2" id="KW-1185">Reference proteome</keyword>
<dbReference type="AlphaFoldDB" id="A0A1G8F3N1"/>